<sequence>MSDTVQPAAKLRVLLADDHRMILDMFSMFLATSASMQVSTANDLDEAVELVEENGAYDVVLLDLNMPGMNGVSGLRRMVRLNEGKPVGIITGNPTARMTDELLGSGAAGIVLKTTPVRSLANAIRFMHAGERYLPMELMRTGAEQQRMARKGELSDKEMKVLEYLAEGRPNKSIAVEMQLAEPTVKMHVTAICRKLGAQNRTQAVVLARDLGLV</sequence>
<dbReference type="InterPro" id="IPR058245">
    <property type="entry name" value="NreC/VraR/RcsB-like_REC"/>
</dbReference>
<dbReference type="InterPro" id="IPR001789">
    <property type="entry name" value="Sig_transdc_resp-reg_receiver"/>
</dbReference>
<dbReference type="Gene3D" id="1.10.10.10">
    <property type="entry name" value="Winged helix-like DNA-binding domain superfamily/Winged helix DNA-binding domain"/>
    <property type="match status" value="1"/>
</dbReference>
<reference evidence="7" key="1">
    <citation type="journal article" date="2019" name="Int. J. Syst. Evol. Microbiol.">
        <title>The Global Catalogue of Microorganisms (GCM) 10K type strain sequencing project: providing services to taxonomists for standard genome sequencing and annotation.</title>
        <authorList>
            <consortium name="The Broad Institute Genomics Platform"/>
            <consortium name="The Broad Institute Genome Sequencing Center for Infectious Disease"/>
            <person name="Wu L."/>
            <person name="Ma J."/>
        </authorList>
    </citation>
    <scope>NUCLEOTIDE SEQUENCE [LARGE SCALE GENOMIC DNA]</scope>
    <source>
        <strain evidence="7">KCTC 62102</strain>
    </source>
</reference>
<dbReference type="SMART" id="SM00448">
    <property type="entry name" value="REC"/>
    <property type="match status" value="1"/>
</dbReference>
<dbReference type="SUPFAM" id="SSF46894">
    <property type="entry name" value="C-terminal effector domain of the bipartite response regulators"/>
    <property type="match status" value="1"/>
</dbReference>
<dbReference type="CDD" id="cd17535">
    <property type="entry name" value="REC_NarL-like"/>
    <property type="match status" value="1"/>
</dbReference>
<dbReference type="PRINTS" id="PR00038">
    <property type="entry name" value="HTHLUXR"/>
</dbReference>
<dbReference type="Gene3D" id="3.40.50.2300">
    <property type="match status" value="1"/>
</dbReference>
<dbReference type="InterPro" id="IPR036388">
    <property type="entry name" value="WH-like_DNA-bd_sf"/>
</dbReference>
<dbReference type="PANTHER" id="PTHR45566">
    <property type="entry name" value="HTH-TYPE TRANSCRIPTIONAL REGULATOR YHJB-RELATED"/>
    <property type="match status" value="1"/>
</dbReference>
<dbReference type="InterPro" id="IPR016032">
    <property type="entry name" value="Sig_transdc_resp-reg_C-effctor"/>
</dbReference>
<dbReference type="Pfam" id="PF00196">
    <property type="entry name" value="GerE"/>
    <property type="match status" value="1"/>
</dbReference>
<evidence type="ECO:0000256" key="2">
    <source>
        <dbReference type="ARBA" id="ARBA00023125"/>
    </source>
</evidence>
<dbReference type="CDD" id="cd06170">
    <property type="entry name" value="LuxR_C_like"/>
    <property type="match status" value="1"/>
</dbReference>
<dbReference type="InterPro" id="IPR051015">
    <property type="entry name" value="EvgA-like"/>
</dbReference>
<keyword evidence="2" id="KW-0238">DNA-binding</keyword>
<dbReference type="EMBL" id="JBHRSM010000015">
    <property type="protein sequence ID" value="MFC3086151.1"/>
    <property type="molecule type" value="Genomic_DNA"/>
</dbReference>
<keyword evidence="1 3" id="KW-0597">Phosphoprotein</keyword>
<dbReference type="PROSITE" id="PS50043">
    <property type="entry name" value="HTH_LUXR_2"/>
    <property type="match status" value="1"/>
</dbReference>
<dbReference type="PROSITE" id="PS50110">
    <property type="entry name" value="RESPONSE_REGULATORY"/>
    <property type="match status" value="1"/>
</dbReference>
<accession>A0ABV7DSS7</accession>
<dbReference type="RefSeq" id="WP_197645514.1">
    <property type="nucleotide sequence ID" value="NZ_JAEACP010000014.1"/>
</dbReference>
<gene>
    <name evidence="6" type="ORF">ACFOD6_08830</name>
</gene>
<evidence type="ECO:0000259" key="5">
    <source>
        <dbReference type="PROSITE" id="PS50110"/>
    </source>
</evidence>
<dbReference type="PROSITE" id="PS00622">
    <property type="entry name" value="HTH_LUXR_1"/>
    <property type="match status" value="1"/>
</dbReference>
<evidence type="ECO:0000259" key="4">
    <source>
        <dbReference type="PROSITE" id="PS50043"/>
    </source>
</evidence>
<evidence type="ECO:0000256" key="1">
    <source>
        <dbReference type="ARBA" id="ARBA00022553"/>
    </source>
</evidence>
<dbReference type="InterPro" id="IPR000792">
    <property type="entry name" value="Tscrpt_reg_LuxR_C"/>
</dbReference>
<dbReference type="Pfam" id="PF00072">
    <property type="entry name" value="Response_reg"/>
    <property type="match status" value="1"/>
</dbReference>
<name>A0ABV7DSS7_9RHOB</name>
<comment type="caution">
    <text evidence="6">The sequence shown here is derived from an EMBL/GenBank/DDBJ whole genome shotgun (WGS) entry which is preliminary data.</text>
</comment>
<feature type="modified residue" description="4-aspartylphosphate" evidence="3">
    <location>
        <position position="63"/>
    </location>
</feature>
<keyword evidence="7" id="KW-1185">Reference proteome</keyword>
<feature type="domain" description="HTH luxR-type" evidence="4">
    <location>
        <begin position="147"/>
        <end position="212"/>
    </location>
</feature>
<dbReference type="InterPro" id="IPR011006">
    <property type="entry name" value="CheY-like_superfamily"/>
</dbReference>
<feature type="domain" description="Response regulatory" evidence="5">
    <location>
        <begin position="12"/>
        <end position="128"/>
    </location>
</feature>
<organism evidence="6 7">
    <name type="scientific">Tabrizicola soli</name>
    <dbReference type="NCBI Taxonomy" id="2185115"/>
    <lineage>
        <taxon>Bacteria</taxon>
        <taxon>Pseudomonadati</taxon>
        <taxon>Pseudomonadota</taxon>
        <taxon>Alphaproteobacteria</taxon>
        <taxon>Rhodobacterales</taxon>
        <taxon>Paracoccaceae</taxon>
        <taxon>Tabrizicola</taxon>
    </lineage>
</organism>
<evidence type="ECO:0000256" key="3">
    <source>
        <dbReference type="PROSITE-ProRule" id="PRU00169"/>
    </source>
</evidence>
<dbReference type="PANTHER" id="PTHR45566:SF2">
    <property type="entry name" value="NARL SUBFAMILY"/>
    <property type="match status" value="1"/>
</dbReference>
<dbReference type="SUPFAM" id="SSF52172">
    <property type="entry name" value="CheY-like"/>
    <property type="match status" value="1"/>
</dbReference>
<dbReference type="SMART" id="SM00421">
    <property type="entry name" value="HTH_LUXR"/>
    <property type="match status" value="1"/>
</dbReference>
<dbReference type="Proteomes" id="UP001595445">
    <property type="component" value="Unassembled WGS sequence"/>
</dbReference>
<protein>
    <submittedName>
        <fullName evidence="6">Response regulator</fullName>
    </submittedName>
</protein>
<evidence type="ECO:0000313" key="6">
    <source>
        <dbReference type="EMBL" id="MFC3086151.1"/>
    </source>
</evidence>
<evidence type="ECO:0000313" key="7">
    <source>
        <dbReference type="Proteomes" id="UP001595445"/>
    </source>
</evidence>
<proteinExistence type="predicted"/>